<protein>
    <submittedName>
        <fullName evidence="3">ThiF family protein</fullName>
    </submittedName>
</protein>
<dbReference type="Pfam" id="PF00899">
    <property type="entry name" value="ThiF"/>
    <property type="match status" value="1"/>
</dbReference>
<evidence type="ECO:0000259" key="2">
    <source>
        <dbReference type="Pfam" id="PF00899"/>
    </source>
</evidence>
<dbReference type="RefSeq" id="WP_245858937.1">
    <property type="nucleotide sequence ID" value="NZ_PGTZ01000006.1"/>
</dbReference>
<sequence>MSARPSTRPPDVPPTPDRDGTPVAHPAGALLTGPLARAHLRPGIEVLWRGTGELQLGSDPRSAVRVDGLAPAETRWLGAAGSRPLAATARRHGVTPDRALELLEVLHRAGAVVDPPPVADDPEITAPGGGGGDLAALSSVDADGWGSRVLRRRAARTVAVLGLGRTGAGIAAGLASAGVGRLVLGDARPVQATDVGATGHRLRDVGVARQDAVAETVAQLSPATHVRTSSAERLRQADVVVLVEHRAADTARAGRLVGADVAHLSVVLHEAGVTVGPFVDPGRTPCLRCVDLHRRDDDPRWPTMAVQLRQGTSGAEESATASVGAGLATAQVLARLDGLPVRTAGASLEVLWPDAVPRIRQWQPHASCGCHCVP</sequence>
<dbReference type="AlphaFoldDB" id="A0A2M8WUZ2"/>
<feature type="domain" description="THIF-type NAD/FAD binding fold" evidence="2">
    <location>
        <begin position="149"/>
        <end position="339"/>
    </location>
</feature>
<evidence type="ECO:0000256" key="1">
    <source>
        <dbReference type="SAM" id="MobiDB-lite"/>
    </source>
</evidence>
<comment type="caution">
    <text evidence="3">The sequence shown here is derived from an EMBL/GenBank/DDBJ whole genome shotgun (WGS) entry which is preliminary data.</text>
</comment>
<accession>A0A2M8WUZ2</accession>
<name>A0A2M8WUZ2_9MICO</name>
<keyword evidence="4" id="KW-1185">Reference proteome</keyword>
<dbReference type="InterPro" id="IPR000594">
    <property type="entry name" value="ThiF_NAD_FAD-bd"/>
</dbReference>
<dbReference type="InterPro" id="IPR035985">
    <property type="entry name" value="Ubiquitin-activating_enz"/>
</dbReference>
<reference evidence="3 4" key="1">
    <citation type="submission" date="2017-11" db="EMBL/GenBank/DDBJ databases">
        <title>Genomic Encyclopedia of Archaeal and Bacterial Type Strains, Phase II (KMG-II): From Individual Species to Whole Genera.</title>
        <authorList>
            <person name="Goeker M."/>
        </authorList>
    </citation>
    <scope>NUCLEOTIDE SEQUENCE [LARGE SCALE GENOMIC DNA]</scope>
    <source>
        <strain evidence="3 4">DSM 22413</strain>
    </source>
</reference>
<feature type="region of interest" description="Disordered" evidence="1">
    <location>
        <begin position="1"/>
        <end position="24"/>
    </location>
</feature>
<evidence type="ECO:0000313" key="4">
    <source>
        <dbReference type="Proteomes" id="UP000231586"/>
    </source>
</evidence>
<feature type="region of interest" description="Disordered" evidence="1">
    <location>
        <begin position="113"/>
        <end position="132"/>
    </location>
</feature>
<evidence type="ECO:0000313" key="3">
    <source>
        <dbReference type="EMBL" id="PJI94743.1"/>
    </source>
</evidence>
<organism evidence="3 4">
    <name type="scientific">Luteimicrobium subarcticum</name>
    <dbReference type="NCBI Taxonomy" id="620910"/>
    <lineage>
        <taxon>Bacteria</taxon>
        <taxon>Bacillati</taxon>
        <taxon>Actinomycetota</taxon>
        <taxon>Actinomycetes</taxon>
        <taxon>Micrococcales</taxon>
        <taxon>Luteimicrobium</taxon>
    </lineage>
</organism>
<dbReference type="EMBL" id="PGTZ01000006">
    <property type="protein sequence ID" value="PJI94743.1"/>
    <property type="molecule type" value="Genomic_DNA"/>
</dbReference>
<dbReference type="SUPFAM" id="SSF69572">
    <property type="entry name" value="Activating enzymes of the ubiquitin-like proteins"/>
    <property type="match status" value="1"/>
</dbReference>
<proteinExistence type="predicted"/>
<dbReference type="Proteomes" id="UP000231586">
    <property type="component" value="Unassembled WGS sequence"/>
</dbReference>
<gene>
    <name evidence="3" type="ORF">CLV34_0590</name>
</gene>
<dbReference type="Gene3D" id="3.40.50.720">
    <property type="entry name" value="NAD(P)-binding Rossmann-like Domain"/>
    <property type="match status" value="1"/>
</dbReference>
<dbReference type="GO" id="GO:0008641">
    <property type="term" value="F:ubiquitin-like modifier activating enzyme activity"/>
    <property type="evidence" value="ECO:0007669"/>
    <property type="project" value="InterPro"/>
</dbReference>